<dbReference type="PROSITE" id="PS50887">
    <property type="entry name" value="GGDEF"/>
    <property type="match status" value="1"/>
</dbReference>
<evidence type="ECO:0000256" key="2">
    <source>
        <dbReference type="ARBA" id="ARBA00034247"/>
    </source>
</evidence>
<dbReference type="PANTHER" id="PTHR45138">
    <property type="entry name" value="REGULATORY COMPONENTS OF SENSORY TRANSDUCTION SYSTEM"/>
    <property type="match status" value="1"/>
</dbReference>
<comment type="caution">
    <text evidence="5">The sequence shown here is derived from an EMBL/GenBank/DDBJ whole genome shotgun (WGS) entry which is preliminary data.</text>
</comment>
<keyword evidence="3" id="KW-0472">Membrane</keyword>
<reference evidence="5 6" key="1">
    <citation type="submission" date="2022-03" db="EMBL/GenBank/DDBJ databases">
        <title>Genomic Encyclopedia of Type Strains, Phase III (KMG-III): the genomes of soil and plant-associated and newly described type strains.</title>
        <authorList>
            <person name="Whitman W."/>
        </authorList>
    </citation>
    <scope>NUCLEOTIDE SEQUENCE [LARGE SCALE GENOMIC DNA]</scope>
    <source>
        <strain evidence="5 6">BSker1</strain>
    </source>
</reference>
<feature type="domain" description="GGDEF" evidence="4">
    <location>
        <begin position="244"/>
        <end position="376"/>
    </location>
</feature>
<comment type="catalytic activity">
    <reaction evidence="2">
        <text>2 GTP = 3',3'-c-di-GMP + 2 diphosphate</text>
        <dbReference type="Rhea" id="RHEA:24898"/>
        <dbReference type="ChEBI" id="CHEBI:33019"/>
        <dbReference type="ChEBI" id="CHEBI:37565"/>
        <dbReference type="ChEBI" id="CHEBI:58805"/>
        <dbReference type="EC" id="2.7.7.65"/>
    </reaction>
</comment>
<evidence type="ECO:0000256" key="1">
    <source>
        <dbReference type="ARBA" id="ARBA00012528"/>
    </source>
</evidence>
<proteinExistence type="predicted"/>
<dbReference type="SMART" id="SM00267">
    <property type="entry name" value="GGDEF"/>
    <property type="match status" value="1"/>
</dbReference>
<evidence type="ECO:0000259" key="4">
    <source>
        <dbReference type="PROSITE" id="PS50887"/>
    </source>
</evidence>
<keyword evidence="3" id="KW-1133">Transmembrane helix</keyword>
<dbReference type="InterPro" id="IPR050469">
    <property type="entry name" value="Diguanylate_Cyclase"/>
</dbReference>
<organism evidence="5 6">
    <name type="scientific">Natronospira proteinivora</name>
    <dbReference type="NCBI Taxonomy" id="1807133"/>
    <lineage>
        <taxon>Bacteria</taxon>
        <taxon>Pseudomonadati</taxon>
        <taxon>Pseudomonadota</taxon>
        <taxon>Gammaproteobacteria</taxon>
        <taxon>Natronospirales</taxon>
        <taxon>Natronospiraceae</taxon>
        <taxon>Natronospira</taxon>
    </lineage>
</organism>
<accession>A0ABT1G6X4</accession>
<evidence type="ECO:0000313" key="5">
    <source>
        <dbReference type="EMBL" id="MCP1727044.1"/>
    </source>
</evidence>
<keyword evidence="6" id="KW-1185">Reference proteome</keyword>
<feature type="transmembrane region" description="Helical" evidence="3">
    <location>
        <begin position="73"/>
        <end position="88"/>
    </location>
</feature>
<dbReference type="Pfam" id="PF00990">
    <property type="entry name" value="GGDEF"/>
    <property type="match status" value="1"/>
</dbReference>
<name>A0ABT1G6X4_9GAMM</name>
<dbReference type="RefSeq" id="WP_253446296.1">
    <property type="nucleotide sequence ID" value="NZ_JALJYF010000001.1"/>
</dbReference>
<dbReference type="Proteomes" id="UP001523550">
    <property type="component" value="Unassembled WGS sequence"/>
</dbReference>
<dbReference type="NCBIfam" id="TIGR00254">
    <property type="entry name" value="GGDEF"/>
    <property type="match status" value="1"/>
</dbReference>
<dbReference type="Gene3D" id="3.30.70.270">
    <property type="match status" value="1"/>
</dbReference>
<dbReference type="CDD" id="cd01949">
    <property type="entry name" value="GGDEF"/>
    <property type="match status" value="1"/>
</dbReference>
<protein>
    <recommendedName>
        <fullName evidence="1">diguanylate cyclase</fullName>
        <ecNumber evidence="1">2.7.7.65</ecNumber>
    </recommendedName>
</protein>
<dbReference type="EC" id="2.7.7.65" evidence="1"/>
<dbReference type="PANTHER" id="PTHR45138:SF9">
    <property type="entry name" value="DIGUANYLATE CYCLASE DGCM-RELATED"/>
    <property type="match status" value="1"/>
</dbReference>
<feature type="transmembrane region" description="Helical" evidence="3">
    <location>
        <begin position="100"/>
        <end position="118"/>
    </location>
</feature>
<evidence type="ECO:0000313" key="6">
    <source>
        <dbReference type="Proteomes" id="UP001523550"/>
    </source>
</evidence>
<keyword evidence="3" id="KW-0812">Transmembrane</keyword>
<feature type="transmembrane region" description="Helical" evidence="3">
    <location>
        <begin position="35"/>
        <end position="53"/>
    </location>
</feature>
<feature type="transmembrane region" description="Helical" evidence="3">
    <location>
        <begin position="176"/>
        <end position="193"/>
    </location>
</feature>
<dbReference type="InterPro" id="IPR029787">
    <property type="entry name" value="Nucleotide_cyclase"/>
</dbReference>
<dbReference type="SUPFAM" id="SSF55073">
    <property type="entry name" value="Nucleotide cyclase"/>
    <property type="match status" value="1"/>
</dbReference>
<feature type="transmembrane region" description="Helical" evidence="3">
    <location>
        <begin position="124"/>
        <end position="143"/>
    </location>
</feature>
<sequence>MRDKLQTFQEYYFPSVPPALHPEFEHFQQQVARRLSVLAAGLILLILPLFQLFETTSGHFSTTALYHQGQMRLPVVVLAMLVIMLRLLRPQGQWPRPAMLTLGFALICMVLGMLLYHLHWGTGYAMTLFSGLVMSLAVTSILATRGSRDLLIIYLIPGLFFIAGLALLEIPLRSEGLTLIVPLMTVVIGVILAENHYRGFVTMFLLTHHLKRSATTDPLTGLLNRRATQSILDLECARAKRHDLHFAVIMADLDRFKRVNDQYGHEVGDEVLRELAGRLSASVRKEDSVARWGGEEFLVLLREDRPELVMQVAEKIRQAVAGQSFATKAGPLSITISLGGACHTGEEPAEATISRADTALYQAKEAGRNQTMLAKPES</sequence>
<dbReference type="InterPro" id="IPR043128">
    <property type="entry name" value="Rev_trsase/Diguanyl_cyclase"/>
</dbReference>
<evidence type="ECO:0000256" key="3">
    <source>
        <dbReference type="SAM" id="Phobius"/>
    </source>
</evidence>
<dbReference type="EMBL" id="JALJYF010000001">
    <property type="protein sequence ID" value="MCP1727044.1"/>
    <property type="molecule type" value="Genomic_DNA"/>
</dbReference>
<dbReference type="InterPro" id="IPR000160">
    <property type="entry name" value="GGDEF_dom"/>
</dbReference>
<feature type="transmembrane region" description="Helical" evidence="3">
    <location>
        <begin position="150"/>
        <end position="170"/>
    </location>
</feature>
<gene>
    <name evidence="5" type="ORF">J2T60_001009</name>
</gene>